<protein>
    <recommendedName>
        <fullName evidence="1">AB hydrolase-1 domain-containing protein</fullName>
    </recommendedName>
</protein>
<dbReference type="EMBL" id="JSYK01000003">
    <property type="protein sequence ID" value="KIA83365.1"/>
    <property type="molecule type" value="Genomic_DNA"/>
</dbReference>
<comment type="caution">
    <text evidence="2">The sequence shown here is derived from an EMBL/GenBank/DDBJ whole genome shotgun (WGS) entry which is preliminary data.</text>
</comment>
<dbReference type="PANTHER" id="PTHR43798">
    <property type="entry name" value="MONOACYLGLYCEROL LIPASE"/>
    <property type="match status" value="1"/>
</dbReference>
<evidence type="ECO:0000313" key="3">
    <source>
        <dbReference type="Proteomes" id="UP000031275"/>
    </source>
</evidence>
<dbReference type="SUPFAM" id="SSF53474">
    <property type="entry name" value="alpha/beta-Hydrolases"/>
    <property type="match status" value="1"/>
</dbReference>
<name>A0ABR4ZQB9_9FLAO</name>
<gene>
    <name evidence="2" type="ORF">OA84_07505</name>
</gene>
<dbReference type="InterPro" id="IPR050266">
    <property type="entry name" value="AB_hydrolase_sf"/>
</dbReference>
<evidence type="ECO:0000259" key="1">
    <source>
        <dbReference type="Pfam" id="PF00561"/>
    </source>
</evidence>
<dbReference type="RefSeq" id="WP_039344314.1">
    <property type="nucleotide sequence ID" value="NZ_JSYK01000003.1"/>
</dbReference>
<dbReference type="PRINTS" id="PR00111">
    <property type="entry name" value="ABHYDROLASE"/>
</dbReference>
<organism evidence="2 3">
    <name type="scientific">Kaistella solincola</name>
    <dbReference type="NCBI Taxonomy" id="510955"/>
    <lineage>
        <taxon>Bacteria</taxon>
        <taxon>Pseudomonadati</taxon>
        <taxon>Bacteroidota</taxon>
        <taxon>Flavobacteriia</taxon>
        <taxon>Flavobacteriales</taxon>
        <taxon>Weeksellaceae</taxon>
        <taxon>Chryseobacterium group</taxon>
        <taxon>Kaistella</taxon>
    </lineage>
</organism>
<dbReference type="Gene3D" id="3.40.50.1820">
    <property type="entry name" value="alpha/beta hydrolase"/>
    <property type="match status" value="1"/>
</dbReference>
<reference evidence="2 3" key="1">
    <citation type="submission" date="2014-10" db="EMBL/GenBank/DDBJ databases">
        <title>Kaistella solincola genome.</title>
        <authorList>
            <person name="Newman J.D."/>
        </authorList>
    </citation>
    <scope>NUCLEOTIDE SEQUENCE [LARGE SCALE GENOMIC DNA]</scope>
    <source>
        <strain evidence="2 3">DSM 22468</strain>
    </source>
</reference>
<dbReference type="PANTHER" id="PTHR43798:SF29">
    <property type="entry name" value="AB HYDROLASE-1 DOMAIN-CONTAINING PROTEIN"/>
    <property type="match status" value="1"/>
</dbReference>
<feature type="domain" description="AB hydrolase-1" evidence="1">
    <location>
        <begin position="23"/>
        <end position="244"/>
    </location>
</feature>
<proteinExistence type="predicted"/>
<evidence type="ECO:0000313" key="2">
    <source>
        <dbReference type="EMBL" id="KIA83365.1"/>
    </source>
</evidence>
<keyword evidence="3" id="KW-1185">Reference proteome</keyword>
<sequence>MPKITVNKAVLSYKFLDNRNAETLVFSNSLGTNYSMWAKQENELSKHFNILFSDTRGHGESETTEGDYSAEILGNDILQLTEILGVKSFIFCGLSMGGLIGQWLALNAGERIEKLVLCNTSPKIGTKESWNERISIVKTKGLKHVAENTAEKWFTDDFIKNEPEEVQQILENFKKNSAQGYSSCCAMVRDADFSEEIKNIEKPVLIISGSEDPVTTLDDGNKMQKLIKNSQHIILNARHLSAFECPKEFNDALLNFLK</sequence>
<dbReference type="InterPro" id="IPR000073">
    <property type="entry name" value="AB_hydrolase_1"/>
</dbReference>
<dbReference type="NCBIfam" id="TIGR02427">
    <property type="entry name" value="protocat_pcaD"/>
    <property type="match status" value="1"/>
</dbReference>
<dbReference type="Proteomes" id="UP000031275">
    <property type="component" value="Unassembled WGS sequence"/>
</dbReference>
<dbReference type="InterPro" id="IPR029058">
    <property type="entry name" value="AB_hydrolase_fold"/>
</dbReference>
<accession>A0ABR4ZQB9</accession>
<dbReference type="Pfam" id="PF00561">
    <property type="entry name" value="Abhydrolase_1"/>
    <property type="match status" value="1"/>
</dbReference>
<dbReference type="InterPro" id="IPR026968">
    <property type="entry name" value="PcaD/CatD"/>
</dbReference>